<evidence type="ECO:0000256" key="3">
    <source>
        <dbReference type="ARBA" id="ARBA00022448"/>
    </source>
</evidence>
<dbReference type="PANTHER" id="PTHR31806">
    <property type="entry name" value="PURINE-CYTOSINE PERMEASE FCY2-RELATED"/>
    <property type="match status" value="1"/>
</dbReference>
<dbReference type="Gene3D" id="1.10.4160.10">
    <property type="entry name" value="Hydantoin permease"/>
    <property type="match status" value="1"/>
</dbReference>
<keyword evidence="3 8" id="KW-0813">Transport</keyword>
<feature type="transmembrane region" description="Helical" evidence="10">
    <location>
        <begin position="83"/>
        <end position="102"/>
    </location>
</feature>
<evidence type="ECO:0000256" key="8">
    <source>
        <dbReference type="PIRNR" id="PIRNR002744"/>
    </source>
</evidence>
<keyword evidence="6 10" id="KW-1133">Transmembrane helix</keyword>
<feature type="transmembrane region" description="Helical" evidence="10">
    <location>
        <begin position="454"/>
        <end position="474"/>
    </location>
</feature>
<feature type="transmembrane region" description="Helical" evidence="10">
    <location>
        <begin position="154"/>
        <end position="181"/>
    </location>
</feature>
<feature type="compositionally biased region" description="Basic and acidic residues" evidence="9">
    <location>
        <begin position="1"/>
        <end position="21"/>
    </location>
</feature>
<keyword evidence="7 8" id="KW-0472">Membrane</keyword>
<feature type="transmembrane region" description="Helical" evidence="10">
    <location>
        <begin position="114"/>
        <end position="133"/>
    </location>
</feature>
<sequence>MSISSRSHETKDLDLEEKGGFEAEAPLEVSSQDDGIKREGSTGVIGWLWKVSKKLDSYGVEVRGVERVPEDERHHARYIDSGTLWMSANMTISTFSLGTLGTSIFDLKATDSCLVILFFNLLCTIPVAIFSCWGKSTGLRQMMLGRFSFGPYAIWFPIVLNAFACIGWSTINTIVGASALLAVSDKNQLPEPAGIVIIALITLVIALFGYKYVHAIERYASIPVFIIFLIMLGEGGRHMQGGFGNLGEGQPSAILSFGGTIAGFALGWTSLAADYTVNLPAETANWKVFVCTYIGLNFPLIFVESLGALMMSTFEAKPSWGERYDTGGLGGLLAAGLSPLGGFGKFLLVLLALSIVTNNIPNVYSFALTVQSFHKSLQRIPRFSLCILCTIIYIVLAEAGYDSFETAFDTLLVILSYWLAIYSCILLEEHYIFRKGSFENYNLERYNKNDNLPVGWAAALATGCGVAGAVTSMSQSWYVGPIGRMLPGPFGGDIGFEVAFGFTAVTYPVFRYFERRQHGR</sequence>
<name>A0A9P6VZC4_RHOMI</name>
<comment type="subcellular location">
    <subcellularLocation>
        <location evidence="1">Membrane</location>
        <topology evidence="1">Multi-pass membrane protein</topology>
    </subcellularLocation>
</comment>
<protein>
    <submittedName>
        <fullName evidence="11">Purine-cytosine permease</fullName>
    </submittedName>
</protein>
<evidence type="ECO:0000256" key="10">
    <source>
        <dbReference type="SAM" id="Phobius"/>
    </source>
</evidence>
<dbReference type="GO" id="GO:0022857">
    <property type="term" value="F:transmembrane transporter activity"/>
    <property type="evidence" value="ECO:0007669"/>
    <property type="project" value="InterPro"/>
</dbReference>
<organism evidence="11 12">
    <name type="scientific">Rhodotorula mucilaginosa</name>
    <name type="common">Yeast</name>
    <name type="synonym">Rhodotorula rubra</name>
    <dbReference type="NCBI Taxonomy" id="5537"/>
    <lineage>
        <taxon>Eukaryota</taxon>
        <taxon>Fungi</taxon>
        <taxon>Dikarya</taxon>
        <taxon>Basidiomycota</taxon>
        <taxon>Pucciniomycotina</taxon>
        <taxon>Microbotryomycetes</taxon>
        <taxon>Sporidiobolales</taxon>
        <taxon>Sporidiobolaceae</taxon>
        <taxon>Rhodotorula</taxon>
    </lineage>
</organism>
<comment type="similarity">
    <text evidence="2 8">Belongs to the purine-cytosine permease (2.A.39) family.</text>
</comment>
<feature type="transmembrane region" description="Helical" evidence="10">
    <location>
        <begin position="216"/>
        <end position="233"/>
    </location>
</feature>
<evidence type="ECO:0000256" key="7">
    <source>
        <dbReference type="ARBA" id="ARBA00023136"/>
    </source>
</evidence>
<dbReference type="PIRSF" id="PIRSF002744">
    <property type="entry name" value="Pur-cyt_permease"/>
    <property type="match status" value="1"/>
</dbReference>
<keyword evidence="5 10" id="KW-0812">Transmembrane</keyword>
<evidence type="ECO:0000256" key="9">
    <source>
        <dbReference type="SAM" id="MobiDB-lite"/>
    </source>
</evidence>
<feature type="transmembrane region" description="Helical" evidence="10">
    <location>
        <begin position="494"/>
        <end position="513"/>
    </location>
</feature>
<evidence type="ECO:0000256" key="4">
    <source>
        <dbReference type="ARBA" id="ARBA00022553"/>
    </source>
</evidence>
<comment type="caution">
    <text evidence="11">The sequence shown here is derived from an EMBL/GenBank/DDBJ whole genome shotgun (WGS) entry which is preliminary data.</text>
</comment>
<proteinExistence type="inferred from homology"/>
<feature type="transmembrane region" description="Helical" evidence="10">
    <location>
        <begin position="383"/>
        <end position="401"/>
    </location>
</feature>
<evidence type="ECO:0000256" key="6">
    <source>
        <dbReference type="ARBA" id="ARBA00022989"/>
    </source>
</evidence>
<evidence type="ECO:0000256" key="5">
    <source>
        <dbReference type="ARBA" id="ARBA00022692"/>
    </source>
</evidence>
<dbReference type="GO" id="GO:0015851">
    <property type="term" value="P:nucleobase transport"/>
    <property type="evidence" value="ECO:0007669"/>
    <property type="project" value="UniProtKB-ARBA"/>
</dbReference>
<evidence type="ECO:0000313" key="12">
    <source>
        <dbReference type="Proteomes" id="UP000777482"/>
    </source>
</evidence>
<dbReference type="Pfam" id="PF02133">
    <property type="entry name" value="Transp_cyt_pur"/>
    <property type="match status" value="1"/>
</dbReference>
<keyword evidence="4" id="KW-0597">Phosphoprotein</keyword>
<gene>
    <name evidence="11" type="primary">FCY2</name>
    <name evidence="11" type="ORF">C6P46_006124</name>
</gene>
<evidence type="ECO:0000256" key="1">
    <source>
        <dbReference type="ARBA" id="ARBA00004141"/>
    </source>
</evidence>
<evidence type="ECO:0000313" key="11">
    <source>
        <dbReference type="EMBL" id="KAG0657952.1"/>
    </source>
</evidence>
<dbReference type="GO" id="GO:0005886">
    <property type="term" value="C:plasma membrane"/>
    <property type="evidence" value="ECO:0007669"/>
    <property type="project" value="TreeGrafter"/>
</dbReference>
<dbReference type="GO" id="GO:0000329">
    <property type="term" value="C:fungal-type vacuole membrane"/>
    <property type="evidence" value="ECO:0007669"/>
    <property type="project" value="TreeGrafter"/>
</dbReference>
<keyword evidence="12" id="KW-1185">Reference proteome</keyword>
<dbReference type="InterPro" id="IPR026030">
    <property type="entry name" value="Pur-cyt_permease_Fcy2/21/22"/>
</dbReference>
<accession>A0A9P6VZC4</accession>
<feature type="region of interest" description="Disordered" evidence="9">
    <location>
        <begin position="1"/>
        <end position="24"/>
    </location>
</feature>
<dbReference type="OrthoDB" id="2116389at2759"/>
<feature type="transmembrane region" description="Helical" evidence="10">
    <location>
        <begin position="407"/>
        <end position="427"/>
    </location>
</feature>
<reference evidence="11 12" key="1">
    <citation type="submission" date="2020-11" db="EMBL/GenBank/DDBJ databases">
        <title>Kefir isolates.</title>
        <authorList>
            <person name="Marcisauskas S."/>
            <person name="Kim Y."/>
            <person name="Blasche S."/>
        </authorList>
    </citation>
    <scope>NUCLEOTIDE SEQUENCE [LARGE SCALE GENOMIC DNA]</scope>
    <source>
        <strain evidence="11 12">KR</strain>
    </source>
</reference>
<feature type="transmembrane region" description="Helical" evidence="10">
    <location>
        <begin position="288"/>
        <end position="311"/>
    </location>
</feature>
<dbReference type="EMBL" id="PUHQ01000073">
    <property type="protein sequence ID" value="KAG0657952.1"/>
    <property type="molecule type" value="Genomic_DNA"/>
</dbReference>
<dbReference type="FunFam" id="1.10.4160.10:FF:000002">
    <property type="entry name" value="Purine-cytosine permease fcyB"/>
    <property type="match status" value="1"/>
</dbReference>
<dbReference type="PANTHER" id="PTHR31806:SF1">
    <property type="entry name" value="PURINE-CYTOSINE PERMEASE FCY2-RELATED"/>
    <property type="match status" value="1"/>
</dbReference>
<dbReference type="AlphaFoldDB" id="A0A9P6VZC4"/>
<feature type="transmembrane region" description="Helical" evidence="10">
    <location>
        <begin position="193"/>
        <end position="209"/>
    </location>
</feature>
<feature type="transmembrane region" description="Helical" evidence="10">
    <location>
        <begin position="253"/>
        <end position="276"/>
    </location>
</feature>
<evidence type="ECO:0000256" key="2">
    <source>
        <dbReference type="ARBA" id="ARBA00008974"/>
    </source>
</evidence>
<dbReference type="InterPro" id="IPR001248">
    <property type="entry name" value="Pur-cyt_permease"/>
</dbReference>
<dbReference type="Proteomes" id="UP000777482">
    <property type="component" value="Unassembled WGS sequence"/>
</dbReference>